<dbReference type="EMBL" id="JYJB01000004">
    <property type="protein sequence ID" value="KJL49272.1"/>
    <property type="molecule type" value="Genomic_DNA"/>
</dbReference>
<sequence>MLRPVDPSDVPPPVAYRVPWHVSRDDPAHPVVTNRSPEAADFVRVFRGDRGGNETTQLWGQVLPAERMELCLCSADLDEVVVTLAWFRQTDGLEYVWRFVV</sequence>
<protein>
    <submittedName>
        <fullName evidence="1">Uncharacterized protein</fullName>
    </submittedName>
</protein>
<keyword evidence="2" id="KW-1185">Reference proteome</keyword>
<accession>A0A0M2HRA1</accession>
<name>A0A0M2HRA1_9MICO</name>
<proteinExistence type="predicted"/>
<evidence type="ECO:0000313" key="1">
    <source>
        <dbReference type="EMBL" id="KJL49272.1"/>
    </source>
</evidence>
<reference evidence="1 2" key="1">
    <citation type="submission" date="2015-02" db="EMBL/GenBank/DDBJ databases">
        <title>Draft genome sequences of ten Microbacterium spp. with emphasis on heavy metal contaminated environments.</title>
        <authorList>
            <person name="Corretto E."/>
        </authorList>
    </citation>
    <scope>NUCLEOTIDE SEQUENCE [LARGE SCALE GENOMIC DNA]</scope>
    <source>
        <strain evidence="1 2">SA35</strain>
    </source>
</reference>
<organism evidence="1 2">
    <name type="scientific">Microbacterium hydrocarbonoxydans</name>
    <dbReference type="NCBI Taxonomy" id="273678"/>
    <lineage>
        <taxon>Bacteria</taxon>
        <taxon>Bacillati</taxon>
        <taxon>Actinomycetota</taxon>
        <taxon>Actinomycetes</taxon>
        <taxon>Micrococcales</taxon>
        <taxon>Microbacteriaceae</taxon>
        <taxon>Microbacterium</taxon>
    </lineage>
</organism>
<dbReference type="STRING" id="273678.RS84_00385"/>
<dbReference type="AlphaFoldDB" id="A0A0M2HRA1"/>
<dbReference type="Proteomes" id="UP000033900">
    <property type="component" value="Unassembled WGS sequence"/>
</dbReference>
<dbReference type="PATRIC" id="fig|273678.4.peg.378"/>
<dbReference type="RefSeq" id="WP_045256055.1">
    <property type="nucleotide sequence ID" value="NZ_CP158847.1"/>
</dbReference>
<dbReference type="OrthoDB" id="5118571at2"/>
<comment type="caution">
    <text evidence="1">The sequence shown here is derived from an EMBL/GenBank/DDBJ whole genome shotgun (WGS) entry which is preliminary data.</text>
</comment>
<evidence type="ECO:0000313" key="2">
    <source>
        <dbReference type="Proteomes" id="UP000033900"/>
    </source>
</evidence>
<gene>
    <name evidence="1" type="ORF">RS84_00385</name>
</gene>